<sequence>MESPIQAMIETLTEQVFKALVNQAQFSIEFSGQFKQMKTGLDLAKALLADTENLNRKNETVRAGLTHLKEVIYKADDVLTDCLVRHEYMKDASWAVYLLLDPFFCHRMGKKLRGINQHMKEIEKTLGRFLKAPDSIHADDSYQVRGIMSQDWNPTDTIGLDDDVEKIKGWMFDTTTPLHRIGIVGMGGLGKTTISQKIFHDVKVLAHFDKMIWVCVSQSFSAERIMRSILEREDLKGRDASLLWMMCGVTQRWTGGLTCVLFYQKKTAAS</sequence>
<dbReference type="InterPro" id="IPR002182">
    <property type="entry name" value="NB-ARC"/>
</dbReference>
<accession>A0A6J5UNI3</accession>
<evidence type="ECO:0000313" key="8">
    <source>
        <dbReference type="Proteomes" id="UP000507222"/>
    </source>
</evidence>
<evidence type="ECO:0000259" key="5">
    <source>
        <dbReference type="Pfam" id="PF00931"/>
    </source>
</evidence>
<dbReference type="AlphaFoldDB" id="A0A6J5UNI3"/>
<keyword evidence="4" id="KW-0067">ATP-binding</keyword>
<dbReference type="GO" id="GO:0006952">
    <property type="term" value="P:defense response"/>
    <property type="evidence" value="ECO:0007669"/>
    <property type="project" value="UniProtKB-KW"/>
</dbReference>
<evidence type="ECO:0000259" key="6">
    <source>
        <dbReference type="Pfam" id="PF18052"/>
    </source>
</evidence>
<dbReference type="InterPro" id="IPR041118">
    <property type="entry name" value="Rx_N"/>
</dbReference>
<dbReference type="SUPFAM" id="SSF52540">
    <property type="entry name" value="P-loop containing nucleoside triphosphate hydrolases"/>
    <property type="match status" value="1"/>
</dbReference>
<dbReference type="PANTHER" id="PTHR36766">
    <property type="entry name" value="PLANT BROAD-SPECTRUM MILDEW RESISTANCE PROTEIN RPW8"/>
    <property type="match status" value="1"/>
</dbReference>
<proteinExistence type="predicted"/>
<dbReference type="GO" id="GO:0043531">
    <property type="term" value="F:ADP binding"/>
    <property type="evidence" value="ECO:0007669"/>
    <property type="project" value="InterPro"/>
</dbReference>
<keyword evidence="3" id="KW-0611">Plant defense</keyword>
<dbReference type="InterPro" id="IPR027417">
    <property type="entry name" value="P-loop_NTPase"/>
</dbReference>
<evidence type="ECO:0000256" key="3">
    <source>
        <dbReference type="ARBA" id="ARBA00022821"/>
    </source>
</evidence>
<evidence type="ECO:0000256" key="4">
    <source>
        <dbReference type="ARBA" id="ARBA00022840"/>
    </source>
</evidence>
<keyword evidence="2" id="KW-0547">Nucleotide-binding</keyword>
<dbReference type="Proteomes" id="UP000507222">
    <property type="component" value="Unassembled WGS sequence"/>
</dbReference>
<protein>
    <recommendedName>
        <fullName evidence="9">NB-ARC domain-containing protein</fullName>
    </recommendedName>
</protein>
<name>A0A6J5UNI3_PRUAR</name>
<keyword evidence="1" id="KW-0677">Repeat</keyword>
<organism evidence="7 8">
    <name type="scientific">Prunus armeniaca</name>
    <name type="common">Apricot</name>
    <name type="synonym">Armeniaca vulgaris</name>
    <dbReference type="NCBI Taxonomy" id="36596"/>
    <lineage>
        <taxon>Eukaryota</taxon>
        <taxon>Viridiplantae</taxon>
        <taxon>Streptophyta</taxon>
        <taxon>Embryophyta</taxon>
        <taxon>Tracheophyta</taxon>
        <taxon>Spermatophyta</taxon>
        <taxon>Magnoliopsida</taxon>
        <taxon>eudicotyledons</taxon>
        <taxon>Gunneridae</taxon>
        <taxon>Pentapetalae</taxon>
        <taxon>rosids</taxon>
        <taxon>fabids</taxon>
        <taxon>Rosales</taxon>
        <taxon>Rosaceae</taxon>
        <taxon>Amygdaloideae</taxon>
        <taxon>Amygdaleae</taxon>
        <taxon>Prunus</taxon>
    </lineage>
</organism>
<dbReference type="Gene3D" id="3.40.50.300">
    <property type="entry name" value="P-loop containing nucleotide triphosphate hydrolases"/>
    <property type="match status" value="1"/>
</dbReference>
<feature type="domain" description="Disease resistance N-terminal" evidence="6">
    <location>
        <begin position="9"/>
        <end position="91"/>
    </location>
</feature>
<evidence type="ECO:0000313" key="7">
    <source>
        <dbReference type="EMBL" id="CAB4275648.1"/>
    </source>
</evidence>
<feature type="domain" description="NB-ARC" evidence="5">
    <location>
        <begin position="161"/>
        <end position="232"/>
    </location>
</feature>
<gene>
    <name evidence="7" type="ORF">CURHAP_LOCUS24579</name>
</gene>
<reference evidence="7 8" key="1">
    <citation type="submission" date="2020-05" db="EMBL/GenBank/DDBJ databases">
        <authorList>
            <person name="Campoy J."/>
            <person name="Schneeberger K."/>
            <person name="Spophaly S."/>
        </authorList>
    </citation>
    <scope>NUCLEOTIDE SEQUENCE [LARGE SCALE GENOMIC DNA]</scope>
    <source>
        <strain evidence="7">PruArmRojPasFocal</strain>
    </source>
</reference>
<evidence type="ECO:0008006" key="9">
    <source>
        <dbReference type="Google" id="ProtNLM"/>
    </source>
</evidence>
<dbReference type="PANTHER" id="PTHR36766:SF70">
    <property type="entry name" value="DISEASE RESISTANCE PROTEIN RGA4"/>
    <property type="match status" value="1"/>
</dbReference>
<evidence type="ECO:0000256" key="1">
    <source>
        <dbReference type="ARBA" id="ARBA00022737"/>
    </source>
</evidence>
<dbReference type="EMBL" id="CAEKDK010000004">
    <property type="protein sequence ID" value="CAB4275648.1"/>
    <property type="molecule type" value="Genomic_DNA"/>
</dbReference>
<evidence type="ECO:0000256" key="2">
    <source>
        <dbReference type="ARBA" id="ARBA00022741"/>
    </source>
</evidence>
<dbReference type="GO" id="GO:0005524">
    <property type="term" value="F:ATP binding"/>
    <property type="evidence" value="ECO:0007669"/>
    <property type="project" value="UniProtKB-KW"/>
</dbReference>
<dbReference type="Pfam" id="PF18052">
    <property type="entry name" value="Rx_N"/>
    <property type="match status" value="1"/>
</dbReference>
<dbReference type="Gene3D" id="1.20.5.4130">
    <property type="match status" value="1"/>
</dbReference>
<dbReference type="Pfam" id="PF00931">
    <property type="entry name" value="NB-ARC"/>
    <property type="match status" value="1"/>
</dbReference>